<dbReference type="RefSeq" id="WP_086087619.1">
    <property type="nucleotide sequence ID" value="NZ_CP021112.1"/>
</dbReference>
<organism evidence="1 2">
    <name type="scientific">Pseudorhodoplanes sinuspersici</name>
    <dbReference type="NCBI Taxonomy" id="1235591"/>
    <lineage>
        <taxon>Bacteria</taxon>
        <taxon>Pseudomonadati</taxon>
        <taxon>Pseudomonadota</taxon>
        <taxon>Alphaproteobacteria</taxon>
        <taxon>Hyphomicrobiales</taxon>
        <taxon>Pseudorhodoplanes</taxon>
    </lineage>
</organism>
<dbReference type="EMBL" id="CP021112">
    <property type="protein sequence ID" value="ARP99212.1"/>
    <property type="molecule type" value="Genomic_DNA"/>
</dbReference>
<dbReference type="Gene3D" id="3.40.50.150">
    <property type="entry name" value="Vaccinia Virus protein VP39"/>
    <property type="match status" value="1"/>
</dbReference>
<dbReference type="InterPro" id="IPR029063">
    <property type="entry name" value="SAM-dependent_MTases_sf"/>
</dbReference>
<name>A0A1W6ZPH4_9HYPH</name>
<evidence type="ECO:0000313" key="1">
    <source>
        <dbReference type="EMBL" id="ARP99212.1"/>
    </source>
</evidence>
<proteinExistence type="predicted"/>
<keyword evidence="2" id="KW-1185">Reference proteome</keyword>
<protein>
    <submittedName>
        <fullName evidence="1">Uncharacterized protein</fullName>
    </submittedName>
</protein>
<accession>A0A1W6ZPH4</accession>
<dbReference type="STRING" id="1235591.CAK95_09025"/>
<reference evidence="1 2" key="1">
    <citation type="submission" date="2017-05" db="EMBL/GenBank/DDBJ databases">
        <title>Full genome sequence of Pseudorhodoplanes sinuspersici.</title>
        <authorList>
            <person name="Dastgheib S.M.M."/>
            <person name="Shavandi M."/>
            <person name="Tirandaz H."/>
        </authorList>
    </citation>
    <scope>NUCLEOTIDE SEQUENCE [LARGE SCALE GENOMIC DNA]</scope>
    <source>
        <strain evidence="1 2">RIPI110</strain>
    </source>
</reference>
<gene>
    <name evidence="1" type="ORF">CAK95_09025</name>
</gene>
<dbReference type="OrthoDB" id="7055571at2"/>
<dbReference type="SUPFAM" id="SSF53335">
    <property type="entry name" value="S-adenosyl-L-methionine-dependent methyltransferases"/>
    <property type="match status" value="1"/>
</dbReference>
<dbReference type="Proteomes" id="UP000194137">
    <property type="component" value="Chromosome"/>
</dbReference>
<sequence length="328" mass="36258">MTQLAFSTINEAKANFDHVYVEKDPRQYFNYLGSLDYIIPHLAQPIFEQLIRARAKTQREPVTVLDLGSSYGVNGALMKYALTYDALRDRYTAPSLQGLSSEEMLKLDRAFYLSWPRDPNVRVVGLDVSKNAVRYAQESGTMDIGLCADLEADDPSADMASAIAEADIIVSTGCVGYVTSKTFDRVMTLARKGRTPWVASFVLRMFPYDKIAATLGRYGLETEKFEGASFVQRRFAGRDEMEAAVKAVEEHGIDTRGHETEGVYHADLFVSRPRAEIEQLPIQKLISVVSGANKPWTIGTNVLGRHGPGARRRARGTAKAPLTLAPGS</sequence>
<dbReference type="KEGG" id="psin:CAK95_09025"/>
<evidence type="ECO:0000313" key="2">
    <source>
        <dbReference type="Proteomes" id="UP000194137"/>
    </source>
</evidence>
<dbReference type="AlphaFoldDB" id="A0A1W6ZPH4"/>